<protein>
    <recommendedName>
        <fullName evidence="4">UrcA family protein</fullName>
    </recommendedName>
</protein>
<evidence type="ECO:0000313" key="3">
    <source>
        <dbReference type="Proteomes" id="UP000198704"/>
    </source>
</evidence>
<evidence type="ECO:0000256" key="1">
    <source>
        <dbReference type="SAM" id="SignalP"/>
    </source>
</evidence>
<feature type="chain" id="PRO_5011455932" description="UrcA family protein" evidence="1">
    <location>
        <begin position="28"/>
        <end position="108"/>
    </location>
</feature>
<reference evidence="3" key="1">
    <citation type="submission" date="2016-10" db="EMBL/GenBank/DDBJ databases">
        <authorList>
            <person name="Varghese N."/>
            <person name="Submissions S."/>
        </authorList>
    </citation>
    <scope>NUCLEOTIDE SEQUENCE [LARGE SCALE GENOMIC DNA]</scope>
    <source>
        <strain evidence="3">BL47</strain>
    </source>
</reference>
<gene>
    <name evidence="2" type="ORF">SAMN05216360_109252</name>
</gene>
<proteinExistence type="predicted"/>
<keyword evidence="3" id="KW-1185">Reference proteome</keyword>
<evidence type="ECO:0008006" key="4">
    <source>
        <dbReference type="Google" id="ProtNLM"/>
    </source>
</evidence>
<dbReference type="Proteomes" id="UP000198704">
    <property type="component" value="Unassembled WGS sequence"/>
</dbReference>
<feature type="signal peptide" evidence="1">
    <location>
        <begin position="1"/>
        <end position="27"/>
    </location>
</feature>
<name>A0A1H0CQS5_9HYPH</name>
<dbReference type="EMBL" id="FNHS01000009">
    <property type="protein sequence ID" value="SDN60186.1"/>
    <property type="molecule type" value="Genomic_DNA"/>
</dbReference>
<dbReference type="RefSeq" id="WP_091717468.1">
    <property type="nucleotide sequence ID" value="NZ_FNHS01000009.1"/>
</dbReference>
<sequence length="108" mass="11688">MPQARLVSTTPFLMAVLLVANACPARADGEAAMRHAVWRDCLARNFRVQVTLTARDLAADAAFRACRDPEAAYLAALTGSPLLDDEDVARARPLLAGRNRTWLISNPG</sequence>
<evidence type="ECO:0000313" key="2">
    <source>
        <dbReference type="EMBL" id="SDN60186.1"/>
    </source>
</evidence>
<accession>A0A1H0CQS5</accession>
<dbReference type="OrthoDB" id="7999158at2"/>
<organism evidence="2 3">
    <name type="scientific">Methylobacterium phyllostachyos</name>
    <dbReference type="NCBI Taxonomy" id="582672"/>
    <lineage>
        <taxon>Bacteria</taxon>
        <taxon>Pseudomonadati</taxon>
        <taxon>Pseudomonadota</taxon>
        <taxon>Alphaproteobacteria</taxon>
        <taxon>Hyphomicrobiales</taxon>
        <taxon>Methylobacteriaceae</taxon>
        <taxon>Methylobacterium</taxon>
    </lineage>
</organism>
<keyword evidence="1" id="KW-0732">Signal</keyword>
<dbReference type="AlphaFoldDB" id="A0A1H0CQS5"/>